<comment type="subcellular location">
    <subcellularLocation>
        <location evidence="1 8">Cell membrane</location>
        <topology evidence="1 8">Multi-pass membrane protein</topology>
    </subcellularLocation>
</comment>
<evidence type="ECO:0000256" key="3">
    <source>
        <dbReference type="ARBA" id="ARBA00022448"/>
    </source>
</evidence>
<gene>
    <name evidence="10" type="primary">tcaB</name>
    <name evidence="10" type="ORF">J8TS2_16250</name>
</gene>
<name>A0ABQ4KH64_9BACI</name>
<feature type="transmembrane region" description="Helical" evidence="8">
    <location>
        <begin position="144"/>
        <end position="169"/>
    </location>
</feature>
<dbReference type="EMBL" id="BORB01000011">
    <property type="protein sequence ID" value="GIN57306.1"/>
    <property type="molecule type" value="Genomic_DNA"/>
</dbReference>
<dbReference type="Proteomes" id="UP000679950">
    <property type="component" value="Unassembled WGS sequence"/>
</dbReference>
<feature type="domain" description="Major facilitator superfamily (MFS) profile" evidence="9">
    <location>
        <begin position="17"/>
        <end position="403"/>
    </location>
</feature>
<dbReference type="Gene3D" id="1.20.1720.10">
    <property type="entry name" value="Multidrug resistance protein D"/>
    <property type="match status" value="1"/>
</dbReference>
<feature type="transmembrane region" description="Helical" evidence="8">
    <location>
        <begin position="54"/>
        <end position="75"/>
    </location>
</feature>
<accession>A0ABQ4KH64</accession>
<keyword evidence="5 8" id="KW-0812">Transmembrane</keyword>
<dbReference type="InterPro" id="IPR036259">
    <property type="entry name" value="MFS_trans_sf"/>
</dbReference>
<dbReference type="InterPro" id="IPR020846">
    <property type="entry name" value="MFS_dom"/>
</dbReference>
<feature type="transmembrane region" description="Helical" evidence="8">
    <location>
        <begin position="255"/>
        <end position="278"/>
    </location>
</feature>
<keyword evidence="3 8" id="KW-0813">Transport</keyword>
<dbReference type="PROSITE" id="PS50850">
    <property type="entry name" value="MFS"/>
    <property type="match status" value="1"/>
</dbReference>
<reference evidence="10 11" key="1">
    <citation type="submission" date="2021-03" db="EMBL/GenBank/DDBJ databases">
        <title>Antimicrobial resistance genes in bacteria isolated from Japanese honey, and their potential for conferring macrolide and lincosamide resistance in the American foulbrood pathogen Paenibacillus larvae.</title>
        <authorList>
            <person name="Okamoto M."/>
            <person name="Kumagai M."/>
            <person name="Kanamori H."/>
            <person name="Takamatsu D."/>
        </authorList>
    </citation>
    <scope>NUCLEOTIDE SEQUENCE [LARGE SCALE GENOMIC DNA]</scope>
    <source>
        <strain evidence="10 11">J8TS2</strain>
    </source>
</reference>
<feature type="transmembrane region" description="Helical" evidence="8">
    <location>
        <begin position="317"/>
        <end position="341"/>
    </location>
</feature>
<keyword evidence="7 8" id="KW-0472">Membrane</keyword>
<evidence type="ECO:0000256" key="8">
    <source>
        <dbReference type="RuleBase" id="RU365088"/>
    </source>
</evidence>
<dbReference type="RefSeq" id="WP_212966063.1">
    <property type="nucleotide sequence ID" value="NZ_BORB01000011.1"/>
</dbReference>
<evidence type="ECO:0000256" key="5">
    <source>
        <dbReference type="ARBA" id="ARBA00022692"/>
    </source>
</evidence>
<sequence length="413" mass="43718">MKRLNDAQQNSKGAGNRLGMAVLLGLLATFGSLSMDMYLPGIPTIAQDFQTSASLVQLSLTACLLGLAGGQIVIGPFSDAKGRKRPLLFFLLIYMVSSILCMYAPTIGVFIALRFIQGFSASAGVVISRAIVRDLYSGEELTKFFALIVLAVGISPILAPVLGGVVLQVTTWQGVFGVLAILTLMIGVVVFIALPETLPQAKRSKGGIKQTVRTFGDLIKNKTFMGYALAQGLIMAGIFAYVSGTPFVYQGIYGVSPQVFSILFAMNGIGIVLGSRMTGRLSSKFPESKILSTGLFGSIVASLILLLMIFIKAPLVFIVIPLFLIVSCIGIVQTTCFSLAMETQGNHAGSASALLGLLPYMLGAISAPLVGIAGESTAIPMGLTIMIADLGALASYLFLVRKQAPSRKWLNKR</sequence>
<feature type="transmembrane region" description="Helical" evidence="8">
    <location>
        <begin position="290"/>
        <end position="311"/>
    </location>
</feature>
<dbReference type="PANTHER" id="PTHR23502">
    <property type="entry name" value="MAJOR FACILITATOR SUPERFAMILY"/>
    <property type="match status" value="1"/>
</dbReference>
<dbReference type="NCBIfam" id="TIGR00710">
    <property type="entry name" value="efflux_Bcr_CflA"/>
    <property type="match status" value="1"/>
</dbReference>
<dbReference type="SUPFAM" id="SSF103473">
    <property type="entry name" value="MFS general substrate transporter"/>
    <property type="match status" value="1"/>
</dbReference>
<proteinExistence type="inferred from homology"/>
<dbReference type="PANTHER" id="PTHR23502:SF132">
    <property type="entry name" value="POLYAMINE TRANSPORTER 2-RELATED"/>
    <property type="match status" value="1"/>
</dbReference>
<evidence type="ECO:0000256" key="2">
    <source>
        <dbReference type="ARBA" id="ARBA00006236"/>
    </source>
</evidence>
<keyword evidence="4 8" id="KW-1003">Cell membrane</keyword>
<evidence type="ECO:0000313" key="10">
    <source>
        <dbReference type="EMBL" id="GIN57306.1"/>
    </source>
</evidence>
<evidence type="ECO:0000256" key="6">
    <source>
        <dbReference type="ARBA" id="ARBA00022989"/>
    </source>
</evidence>
<feature type="transmembrane region" description="Helical" evidence="8">
    <location>
        <begin position="353"/>
        <end position="373"/>
    </location>
</feature>
<dbReference type="InterPro" id="IPR004812">
    <property type="entry name" value="Efflux_drug-R_Bcr/CmlA"/>
</dbReference>
<evidence type="ECO:0000256" key="4">
    <source>
        <dbReference type="ARBA" id="ARBA00022475"/>
    </source>
</evidence>
<feature type="transmembrane region" description="Helical" evidence="8">
    <location>
        <begin position="379"/>
        <end position="399"/>
    </location>
</feature>
<evidence type="ECO:0000259" key="9">
    <source>
        <dbReference type="PROSITE" id="PS50850"/>
    </source>
</evidence>
<evidence type="ECO:0000256" key="1">
    <source>
        <dbReference type="ARBA" id="ARBA00004651"/>
    </source>
</evidence>
<feature type="transmembrane region" description="Helical" evidence="8">
    <location>
        <begin position="21"/>
        <end position="42"/>
    </location>
</feature>
<feature type="transmembrane region" description="Helical" evidence="8">
    <location>
        <begin position="111"/>
        <end position="132"/>
    </location>
</feature>
<dbReference type="InterPro" id="IPR011701">
    <property type="entry name" value="MFS"/>
</dbReference>
<feature type="transmembrane region" description="Helical" evidence="8">
    <location>
        <begin position="175"/>
        <end position="194"/>
    </location>
</feature>
<comment type="similarity">
    <text evidence="2 8">Belongs to the major facilitator superfamily. Bcr/CmlA family.</text>
</comment>
<dbReference type="CDD" id="cd17320">
    <property type="entry name" value="MFS_MdfA_MDR_like"/>
    <property type="match status" value="1"/>
</dbReference>
<keyword evidence="11" id="KW-1185">Reference proteome</keyword>
<keyword evidence="6 8" id="KW-1133">Transmembrane helix</keyword>
<feature type="transmembrane region" description="Helical" evidence="8">
    <location>
        <begin position="224"/>
        <end position="243"/>
    </location>
</feature>
<organism evidence="10 11">
    <name type="scientific">Lederbergia ruris</name>
    <dbReference type="NCBI Taxonomy" id="217495"/>
    <lineage>
        <taxon>Bacteria</taxon>
        <taxon>Bacillati</taxon>
        <taxon>Bacillota</taxon>
        <taxon>Bacilli</taxon>
        <taxon>Bacillales</taxon>
        <taxon>Bacillaceae</taxon>
        <taxon>Lederbergia</taxon>
    </lineage>
</organism>
<protein>
    <recommendedName>
        <fullName evidence="8">Bcr/CflA family efflux transporter</fullName>
    </recommendedName>
</protein>
<comment type="caution">
    <text evidence="10">The sequence shown here is derived from an EMBL/GenBank/DDBJ whole genome shotgun (WGS) entry which is preliminary data.</text>
</comment>
<evidence type="ECO:0000313" key="11">
    <source>
        <dbReference type="Proteomes" id="UP000679950"/>
    </source>
</evidence>
<dbReference type="Pfam" id="PF07690">
    <property type="entry name" value="MFS_1"/>
    <property type="match status" value="1"/>
</dbReference>
<feature type="transmembrane region" description="Helical" evidence="8">
    <location>
        <begin position="87"/>
        <end position="105"/>
    </location>
</feature>
<evidence type="ECO:0000256" key="7">
    <source>
        <dbReference type="ARBA" id="ARBA00023136"/>
    </source>
</evidence>